<keyword evidence="5" id="KW-1185">Reference proteome</keyword>
<evidence type="ECO:0000256" key="1">
    <source>
        <dbReference type="SAM" id="Phobius"/>
    </source>
</evidence>
<proteinExistence type="predicted"/>
<evidence type="ECO:0000313" key="3">
    <source>
        <dbReference type="EMBL" id="EGQ11797.1"/>
    </source>
</evidence>
<dbReference type="RefSeq" id="WP_005848014.1">
    <property type="nucleotide sequence ID" value="NC_019968.1"/>
</dbReference>
<organism evidence="3 4">
    <name type="scientific">Prevotella dentalis (strain ATCC 49559 / DSM 3688 / JCM 13448 / NCTC 12043 / ES 2772)</name>
    <name type="common">Mitsuokella dentalis</name>
    <dbReference type="NCBI Taxonomy" id="908937"/>
    <lineage>
        <taxon>Bacteria</taxon>
        <taxon>Pseudomonadati</taxon>
        <taxon>Bacteroidota</taxon>
        <taxon>Bacteroidia</taxon>
        <taxon>Bacteroidales</taxon>
        <taxon>Prevotellaceae</taxon>
        <taxon>Prevotella</taxon>
    </lineage>
</organism>
<reference evidence="3 4" key="1">
    <citation type="submission" date="2011-04" db="EMBL/GenBank/DDBJ databases">
        <authorList>
            <person name="Muzny D."/>
            <person name="Qin X."/>
            <person name="Deng J."/>
            <person name="Jiang H."/>
            <person name="Liu Y."/>
            <person name="Qu J."/>
            <person name="Song X.-Z."/>
            <person name="Zhang L."/>
            <person name="Thornton R."/>
            <person name="Coyle M."/>
            <person name="Francisco L."/>
            <person name="Jackson L."/>
            <person name="Javaid M."/>
            <person name="Korchina V."/>
            <person name="Kovar C."/>
            <person name="Mata R."/>
            <person name="Mathew T."/>
            <person name="Ngo R."/>
            <person name="Nguyen L."/>
            <person name="Nguyen N."/>
            <person name="Okwuonu G."/>
            <person name="Ongeri F."/>
            <person name="Pham C."/>
            <person name="Simmons D."/>
            <person name="Wilczek-Boney K."/>
            <person name="Hale W."/>
            <person name="Jakkamsetti A."/>
            <person name="Pham P."/>
            <person name="Ruth R."/>
            <person name="San Lucas F."/>
            <person name="Warren J."/>
            <person name="Zhang J."/>
            <person name="Zhao Z."/>
            <person name="Zhou C."/>
            <person name="Zhu D."/>
            <person name="Lee S."/>
            <person name="Bess C."/>
            <person name="Blankenburg K."/>
            <person name="Forbes L."/>
            <person name="Fu Q."/>
            <person name="Gubbala S."/>
            <person name="Hirani K."/>
            <person name="Jayaseelan J.C."/>
            <person name="Lara F."/>
            <person name="Munidasa M."/>
            <person name="Palculict T."/>
            <person name="Patil S."/>
            <person name="Pu L.-L."/>
            <person name="Saada N."/>
            <person name="Tang L."/>
            <person name="Weissenberger G."/>
            <person name="Zhu Y."/>
            <person name="Hemphill L."/>
            <person name="Shang Y."/>
            <person name="Youmans B."/>
            <person name="Ayvaz T."/>
            <person name="Ross M."/>
            <person name="Santibanez J."/>
            <person name="Aqrawi P."/>
            <person name="Gross S."/>
            <person name="Joshi V."/>
            <person name="Fowler G."/>
            <person name="Nazareth L."/>
            <person name="Reid J."/>
            <person name="Worley K."/>
            <person name="Petrosino J."/>
            <person name="Highlander S."/>
            <person name="Gibbs R."/>
        </authorList>
    </citation>
    <scope>NUCLEOTIDE SEQUENCE [LARGE SCALE GENOMIC DNA]</scope>
    <source>
        <strain evidence="3 4">DSM 3688</strain>
    </source>
</reference>
<feature type="transmembrane region" description="Helical" evidence="1">
    <location>
        <begin position="54"/>
        <end position="75"/>
    </location>
</feature>
<dbReference type="STRING" id="908937.Prede_2429"/>
<dbReference type="eggNOG" id="ENOG50333NB">
    <property type="taxonomic scope" value="Bacteria"/>
</dbReference>
<dbReference type="KEGG" id="pdt:Prede_2429"/>
<dbReference type="Proteomes" id="UP000007820">
    <property type="component" value="Unassembled WGS sequence"/>
</dbReference>
<reference evidence="2" key="2">
    <citation type="submission" date="2012-02" db="EMBL/GenBank/DDBJ databases">
        <title>Complete sequence of chromosome 2 of Prevotella dentalis DSM 3688.</title>
        <authorList>
            <consortium name="US DOE Joint Genome Institute (JGI-PGF)"/>
            <person name="Lucas S."/>
            <person name="Copeland A."/>
            <person name="Lapidus A."/>
            <person name="Glavina del Rio T."/>
            <person name="Dalin E."/>
            <person name="Tice H."/>
            <person name="Bruce D."/>
            <person name="Goodwin L."/>
            <person name="Pitluck S."/>
            <person name="Peters L."/>
            <person name="Mikhailova N."/>
            <person name="Chertkov O."/>
            <person name="Kyrpides N."/>
            <person name="Mavromatis K."/>
            <person name="Ivanova N."/>
            <person name="Brettin T."/>
            <person name="Detter J.C."/>
            <person name="Han C."/>
            <person name="Larimer F."/>
            <person name="Land M."/>
            <person name="Hauser L."/>
            <person name="Markowitz V."/>
            <person name="Cheng J.-F."/>
            <person name="Hugenholtz P."/>
            <person name="Woyke T."/>
            <person name="Wu D."/>
            <person name="Gronow S."/>
            <person name="Wellnitz S."/>
            <person name="Brambilla E."/>
            <person name="Klenk H.-P."/>
            <person name="Eisen J.A."/>
        </authorList>
    </citation>
    <scope>NUCLEOTIDE SEQUENCE</scope>
    <source>
        <strain evidence="2">DSM 3688</strain>
    </source>
</reference>
<dbReference type="AlphaFoldDB" id="F9D711"/>
<keyword evidence="1" id="KW-0472">Membrane</keyword>
<keyword evidence="1" id="KW-0812">Transmembrane</keyword>
<dbReference type="EMBL" id="AFPW01000049">
    <property type="protein sequence ID" value="EGQ11797.1"/>
    <property type="molecule type" value="Genomic_DNA"/>
</dbReference>
<dbReference type="PATRIC" id="fig|908937.9.peg.2561"/>
<protein>
    <submittedName>
        <fullName evidence="3">Uncharacterized protein</fullName>
    </submittedName>
</protein>
<dbReference type="HOGENOM" id="CLU_1623880_0_0_10"/>
<dbReference type="EMBL" id="CP003369">
    <property type="protein sequence ID" value="AGB29679.1"/>
    <property type="molecule type" value="Genomic_DNA"/>
</dbReference>
<dbReference type="Proteomes" id="UP000010862">
    <property type="component" value="Chromosome 2"/>
</dbReference>
<name>F9D711_PREDD</name>
<gene>
    <name evidence="2" type="ordered locus">Prede_2429</name>
    <name evidence="3" type="ORF">HMPREF9136_2639</name>
</gene>
<evidence type="ECO:0000313" key="4">
    <source>
        <dbReference type="Proteomes" id="UP000007820"/>
    </source>
</evidence>
<keyword evidence="1" id="KW-1133">Transmembrane helix</keyword>
<accession>F9D711</accession>
<sequence>MKKEMKRAKEAKSKWEQETKGKMEAFVRKLSRQWKLQERIDATNAWAVKHPKRMAAMTIGALVCSLGLGIVVSLYTPQPNGDIVGEIENVQPMFTGLQSIQNGKNVQVRGIGLLVIRGQRLKWELDSLVHIPVKTHQDSMFIISKYRQLEMIVANLKH</sequence>
<dbReference type="OrthoDB" id="1069371at2"/>
<evidence type="ECO:0000313" key="5">
    <source>
        <dbReference type="Proteomes" id="UP000010862"/>
    </source>
</evidence>
<evidence type="ECO:0000313" key="2">
    <source>
        <dbReference type="EMBL" id="AGB29679.1"/>
    </source>
</evidence>